<protein>
    <submittedName>
        <fullName evidence="1">Uncharacterized protein</fullName>
    </submittedName>
</protein>
<sequence>MTVISRAEARRSKRYDEVKHLIPDAEARAGAMCEDLQHPAEREAHGIEDIEDAVAVVLEETKQKIRDAPVPADAQTFVDDEIDRAEAVVPEIVRHADLGVE</sequence>
<proteinExistence type="predicted"/>
<reference evidence="1 2" key="1">
    <citation type="journal article" date="2019" name="Int. J. Syst. Evol. Microbiol.">
        <title>The Global Catalogue of Microorganisms (GCM) 10K type strain sequencing project: providing services to taxonomists for standard genome sequencing and annotation.</title>
        <authorList>
            <consortium name="The Broad Institute Genomics Platform"/>
            <consortium name="The Broad Institute Genome Sequencing Center for Infectious Disease"/>
            <person name="Wu L."/>
            <person name="Ma J."/>
        </authorList>
    </citation>
    <scope>NUCLEOTIDE SEQUENCE [LARGE SCALE GENOMIC DNA]</scope>
    <source>
        <strain evidence="1 2">PJ61</strain>
    </source>
</reference>
<evidence type="ECO:0000313" key="1">
    <source>
        <dbReference type="EMBL" id="MFC6772482.1"/>
    </source>
</evidence>
<dbReference type="AlphaFoldDB" id="A0ABD5T9P7"/>
<dbReference type="Proteomes" id="UP001596274">
    <property type="component" value="Unassembled WGS sequence"/>
</dbReference>
<dbReference type="EMBL" id="JBHSWT010000829">
    <property type="protein sequence ID" value="MFC6772482.1"/>
    <property type="molecule type" value="Genomic_DNA"/>
</dbReference>
<keyword evidence="2" id="KW-1185">Reference proteome</keyword>
<organism evidence="1 2">
    <name type="scientific">Halorubrum pallidum</name>
    <dbReference type="NCBI Taxonomy" id="1526114"/>
    <lineage>
        <taxon>Archaea</taxon>
        <taxon>Methanobacteriati</taxon>
        <taxon>Methanobacteriota</taxon>
        <taxon>Stenosarchaea group</taxon>
        <taxon>Halobacteria</taxon>
        <taxon>Halobacteriales</taxon>
        <taxon>Haloferacaceae</taxon>
        <taxon>Halorubrum</taxon>
    </lineage>
</organism>
<comment type="caution">
    <text evidence="1">The sequence shown here is derived from an EMBL/GenBank/DDBJ whole genome shotgun (WGS) entry which is preliminary data.</text>
</comment>
<accession>A0ABD5T9P7</accession>
<evidence type="ECO:0000313" key="2">
    <source>
        <dbReference type="Proteomes" id="UP001596274"/>
    </source>
</evidence>
<gene>
    <name evidence="1" type="ORF">ACFQDD_13330</name>
</gene>
<name>A0ABD5T9P7_9EURY</name>